<gene>
    <name evidence="1" type="ORF">NQ318_003432</name>
</gene>
<evidence type="ECO:0000313" key="2">
    <source>
        <dbReference type="Proteomes" id="UP001162162"/>
    </source>
</evidence>
<dbReference type="Proteomes" id="UP001162162">
    <property type="component" value="Unassembled WGS sequence"/>
</dbReference>
<dbReference type="AlphaFoldDB" id="A0AAV8YWG3"/>
<keyword evidence="2" id="KW-1185">Reference proteome</keyword>
<name>A0AAV8YWG3_9CUCU</name>
<evidence type="ECO:0000313" key="1">
    <source>
        <dbReference type="EMBL" id="KAJ8955338.1"/>
    </source>
</evidence>
<proteinExistence type="predicted"/>
<dbReference type="EMBL" id="JAPWTK010000038">
    <property type="protein sequence ID" value="KAJ8955338.1"/>
    <property type="molecule type" value="Genomic_DNA"/>
</dbReference>
<sequence length="149" mass="16735">MRSLTCPSCLEPVDAALLTILKSALLVPTVRIIIVMLLLGEHDNLNRVLIISLRQNTLSQRAKFGYSDVFWVAGSPNLMSEIDPDEPGYQEILVTRPILEVFLEFGLKTKRKWLLGGFWGRADHEYVDGPGDKGFLVQVHRGQFLTPDS</sequence>
<accession>A0AAV8YWG3</accession>
<organism evidence="1 2">
    <name type="scientific">Aromia moschata</name>
    <dbReference type="NCBI Taxonomy" id="1265417"/>
    <lineage>
        <taxon>Eukaryota</taxon>
        <taxon>Metazoa</taxon>
        <taxon>Ecdysozoa</taxon>
        <taxon>Arthropoda</taxon>
        <taxon>Hexapoda</taxon>
        <taxon>Insecta</taxon>
        <taxon>Pterygota</taxon>
        <taxon>Neoptera</taxon>
        <taxon>Endopterygota</taxon>
        <taxon>Coleoptera</taxon>
        <taxon>Polyphaga</taxon>
        <taxon>Cucujiformia</taxon>
        <taxon>Chrysomeloidea</taxon>
        <taxon>Cerambycidae</taxon>
        <taxon>Cerambycinae</taxon>
        <taxon>Callichromatini</taxon>
        <taxon>Aromia</taxon>
    </lineage>
</organism>
<protein>
    <submittedName>
        <fullName evidence="1">Uncharacterized protein</fullName>
    </submittedName>
</protein>
<reference evidence="1" key="1">
    <citation type="journal article" date="2023" name="Insect Mol. Biol.">
        <title>Genome sequencing provides insights into the evolution of gene families encoding plant cell wall-degrading enzymes in longhorned beetles.</title>
        <authorList>
            <person name="Shin N.R."/>
            <person name="Okamura Y."/>
            <person name="Kirsch R."/>
            <person name="Pauchet Y."/>
        </authorList>
    </citation>
    <scope>NUCLEOTIDE SEQUENCE</scope>
    <source>
        <strain evidence="1">AMC_N1</strain>
    </source>
</reference>
<comment type="caution">
    <text evidence="1">The sequence shown here is derived from an EMBL/GenBank/DDBJ whole genome shotgun (WGS) entry which is preliminary data.</text>
</comment>